<dbReference type="AlphaFoldDB" id="A0AAV3PCT1"/>
<gene>
    <name evidence="2" type="ORF">LIER_08442</name>
</gene>
<evidence type="ECO:0000313" key="3">
    <source>
        <dbReference type="Proteomes" id="UP001454036"/>
    </source>
</evidence>
<feature type="region of interest" description="Disordered" evidence="1">
    <location>
        <begin position="65"/>
        <end position="108"/>
    </location>
</feature>
<organism evidence="2 3">
    <name type="scientific">Lithospermum erythrorhizon</name>
    <name type="common">Purple gromwell</name>
    <name type="synonym">Lithospermum officinale var. erythrorhizon</name>
    <dbReference type="NCBI Taxonomy" id="34254"/>
    <lineage>
        <taxon>Eukaryota</taxon>
        <taxon>Viridiplantae</taxon>
        <taxon>Streptophyta</taxon>
        <taxon>Embryophyta</taxon>
        <taxon>Tracheophyta</taxon>
        <taxon>Spermatophyta</taxon>
        <taxon>Magnoliopsida</taxon>
        <taxon>eudicotyledons</taxon>
        <taxon>Gunneridae</taxon>
        <taxon>Pentapetalae</taxon>
        <taxon>asterids</taxon>
        <taxon>lamiids</taxon>
        <taxon>Boraginales</taxon>
        <taxon>Boraginaceae</taxon>
        <taxon>Boraginoideae</taxon>
        <taxon>Lithospermeae</taxon>
        <taxon>Lithospermum</taxon>
    </lineage>
</organism>
<name>A0AAV3PCT1_LITER</name>
<sequence length="108" mass="11594">MEKYHLKLTKSSSEKATSKESRIIVGISPGLSALVPLGAVPADRVRRGMDTCKERARGSIVMESVDEENENPNGESCLGSDTCPRCGSPSRADIGLELESYPRSGSRP</sequence>
<comment type="caution">
    <text evidence="2">The sequence shown here is derived from an EMBL/GenBank/DDBJ whole genome shotgun (WGS) entry which is preliminary data.</text>
</comment>
<evidence type="ECO:0000313" key="2">
    <source>
        <dbReference type="EMBL" id="GAA0149205.1"/>
    </source>
</evidence>
<dbReference type="EMBL" id="BAABME010001364">
    <property type="protein sequence ID" value="GAA0149205.1"/>
    <property type="molecule type" value="Genomic_DNA"/>
</dbReference>
<evidence type="ECO:0000256" key="1">
    <source>
        <dbReference type="SAM" id="MobiDB-lite"/>
    </source>
</evidence>
<proteinExistence type="predicted"/>
<reference evidence="2 3" key="1">
    <citation type="submission" date="2024-01" db="EMBL/GenBank/DDBJ databases">
        <title>The complete chloroplast genome sequence of Lithospermum erythrorhizon: insights into the phylogenetic relationship among Boraginaceae species and the maternal lineages of purple gromwells.</title>
        <authorList>
            <person name="Okada T."/>
            <person name="Watanabe K."/>
        </authorList>
    </citation>
    <scope>NUCLEOTIDE SEQUENCE [LARGE SCALE GENOMIC DNA]</scope>
</reference>
<accession>A0AAV3PCT1</accession>
<keyword evidence="3" id="KW-1185">Reference proteome</keyword>
<protein>
    <submittedName>
        <fullName evidence="2">Uncharacterized protein</fullName>
    </submittedName>
</protein>
<dbReference type="Proteomes" id="UP001454036">
    <property type="component" value="Unassembled WGS sequence"/>
</dbReference>
<feature type="region of interest" description="Disordered" evidence="1">
    <location>
        <begin position="1"/>
        <end position="20"/>
    </location>
</feature>